<feature type="region of interest" description="Disordered" evidence="1">
    <location>
        <begin position="1"/>
        <end position="66"/>
    </location>
</feature>
<dbReference type="PANTHER" id="PTHR43591:SF24">
    <property type="entry name" value="2-METHOXY-6-POLYPRENYL-1,4-BENZOQUINOL METHYLASE, MITOCHONDRIAL"/>
    <property type="match status" value="1"/>
</dbReference>
<evidence type="ECO:0000256" key="1">
    <source>
        <dbReference type="SAM" id="MobiDB-lite"/>
    </source>
</evidence>
<organism evidence="3 4">
    <name type="scientific">Actinoplanes couchii</name>
    <dbReference type="NCBI Taxonomy" id="403638"/>
    <lineage>
        <taxon>Bacteria</taxon>
        <taxon>Bacillati</taxon>
        <taxon>Actinomycetota</taxon>
        <taxon>Actinomycetes</taxon>
        <taxon>Micromonosporales</taxon>
        <taxon>Micromonosporaceae</taxon>
        <taxon>Actinoplanes</taxon>
    </lineage>
</organism>
<dbReference type="InterPro" id="IPR029063">
    <property type="entry name" value="SAM-dependent_MTases_sf"/>
</dbReference>
<accession>A0ABQ3X0N2</accession>
<dbReference type="EMBL" id="BOMG01000008">
    <property type="protein sequence ID" value="GID52022.1"/>
    <property type="molecule type" value="Genomic_DNA"/>
</dbReference>
<feature type="compositionally biased region" description="Gly residues" evidence="1">
    <location>
        <begin position="23"/>
        <end position="37"/>
    </location>
</feature>
<gene>
    <name evidence="3" type="ORF">Aco03nite_004260</name>
</gene>
<keyword evidence="4" id="KW-1185">Reference proteome</keyword>
<comment type="caution">
    <text evidence="3">The sequence shown here is derived from an EMBL/GenBank/DDBJ whole genome shotgun (WGS) entry which is preliminary data.</text>
</comment>
<feature type="compositionally biased region" description="Basic and acidic residues" evidence="1">
    <location>
        <begin position="52"/>
        <end position="66"/>
    </location>
</feature>
<evidence type="ECO:0000313" key="3">
    <source>
        <dbReference type="EMBL" id="GID52022.1"/>
    </source>
</evidence>
<reference evidence="3 4" key="1">
    <citation type="submission" date="2021-01" db="EMBL/GenBank/DDBJ databases">
        <title>Whole genome shotgun sequence of Actinoplanes couchii NBRC 106145.</title>
        <authorList>
            <person name="Komaki H."/>
            <person name="Tamura T."/>
        </authorList>
    </citation>
    <scope>NUCLEOTIDE SEQUENCE [LARGE SCALE GENOMIC DNA]</scope>
    <source>
        <strain evidence="3 4">NBRC 106145</strain>
    </source>
</reference>
<feature type="domain" description="Methyltransferase" evidence="2">
    <location>
        <begin position="101"/>
        <end position="197"/>
    </location>
</feature>
<dbReference type="PANTHER" id="PTHR43591">
    <property type="entry name" value="METHYLTRANSFERASE"/>
    <property type="match status" value="1"/>
</dbReference>
<evidence type="ECO:0000259" key="2">
    <source>
        <dbReference type="Pfam" id="PF13649"/>
    </source>
</evidence>
<dbReference type="CDD" id="cd02440">
    <property type="entry name" value="AdoMet_MTases"/>
    <property type="match status" value="1"/>
</dbReference>
<dbReference type="SUPFAM" id="SSF53335">
    <property type="entry name" value="S-adenosyl-L-methionine-dependent methyltransferases"/>
    <property type="match status" value="1"/>
</dbReference>
<dbReference type="InterPro" id="IPR041698">
    <property type="entry name" value="Methyltransf_25"/>
</dbReference>
<sequence>MAHEQHSPAHGHSHSHSSAAGHAGPGHGGHGGPGHGHGSGHEHGHHSGHGHGGSDHGGHGHGFSHDMTEMLDLDAEVTAGQLADLTATVAGLAGDHQVRDVVDLGAGTGTGTFALLRRFPEATVTAIDTSADMLSHLGGSAQRHGVEGRIRPLLADVDAGWPETGPADLVWASSSMHHMKDPDRVLADIRATLRPGGLLTMIEMDSVPRFLPYDIGLGRPGLEDRCHEIAGRARAEHMPHQGSDWASRLIAAGFTVREAREQVIDLSAPLPELAVRYAVTTLRRFRAGVVAQLADDDREALDTLLADDAKLLRDLPGLRVHSARSVWIAAPTR</sequence>
<name>A0ABQ3X0N2_9ACTN</name>
<dbReference type="Proteomes" id="UP000612282">
    <property type="component" value="Unassembled WGS sequence"/>
</dbReference>
<evidence type="ECO:0000313" key="4">
    <source>
        <dbReference type="Proteomes" id="UP000612282"/>
    </source>
</evidence>
<dbReference type="Gene3D" id="3.40.50.150">
    <property type="entry name" value="Vaccinia Virus protein VP39"/>
    <property type="match status" value="1"/>
</dbReference>
<proteinExistence type="predicted"/>
<protein>
    <recommendedName>
        <fullName evidence="2">Methyltransferase domain-containing protein</fullName>
    </recommendedName>
</protein>
<dbReference type="Pfam" id="PF13649">
    <property type="entry name" value="Methyltransf_25"/>
    <property type="match status" value="1"/>
</dbReference>